<dbReference type="FunFam" id="3.40.50.1820:FF:000028">
    <property type="entry name" value="S9 family peptidase"/>
    <property type="match status" value="1"/>
</dbReference>
<proteinExistence type="inferred from homology"/>
<feature type="region of interest" description="Disordered" evidence="7">
    <location>
        <begin position="140"/>
        <end position="167"/>
    </location>
</feature>
<dbReference type="PANTHER" id="PTHR42776:SF13">
    <property type="entry name" value="DIPEPTIDYL-PEPTIDASE 5"/>
    <property type="match status" value="1"/>
</dbReference>
<keyword evidence="10" id="KW-1185">Reference proteome</keyword>
<comment type="similarity">
    <text evidence="1">Belongs to the peptidase S9C family.</text>
</comment>
<keyword evidence="3" id="KW-0732">Signal</keyword>
<evidence type="ECO:0000256" key="5">
    <source>
        <dbReference type="ARBA" id="ARBA00022825"/>
    </source>
</evidence>
<sequence>MTLTATKFTPEVLLSAPRRSAGRPNRTGTKVLFTVSTYSFEQHERTSQVRVLDIGTGQSTLLYEGPKYSEPTWLTEDEFVLLEAAEKGDGGGGTSLLLVRASQPGSRPAVIARFPGAVSNLKVRALLPDDDGGEGGFALACSAPATRDGDMARPGGDKKRGSTPHSSARVHDSLFVRHWDSWVGDTADAIWYGCLRRRRGEGEDGAGYALLPQTGLVNALAGTGLSSPVPPFGGTGDFDVGPRGIVFVAKDPRLCPASHTKTDLYFLPVASFADSGKAAGAASPRAVGTGDLRGYCASPAFSRRGDRVAFTRMRGDQYESDKPRLLVVDDIGGEGEEGEAREFYETEDGKGGWDARPEEVVWGAGDAELFVTAEEHGRSKVWKLDAEPRAGSEGLPVALTSEGSVSSFGLLAEGSDKLFITSSSLVDNSCYGILDPASGVLETVSSSSRHGKTFGLSKTTQFDDFWFRGAGDYDVHALVLKPSDFDKSKKYPLALLIHGGPQGAWGDSWSTRWNPAVFAEQGYVVVSPNPTGSTGYGMALQDGIKGQWGGRPYEDLVNCFDHIADNMPYVDTSNAVALGASYGGYMINWIQGHPLGRKFKALVCHDGVFTTMNMWCTEELFFPIHDFEGTIWENREGYEKWDPARFAGEWATPELIIHSDLDYRLPVTEGLAAFNVLQSRSVPSRLLTFPDENHWVLHPENSLVWHREVLAWINKYTGIDKSDAEDKTPGRALEIRN</sequence>
<accession>A0AAJ0C413</accession>
<dbReference type="SUPFAM" id="SSF82171">
    <property type="entry name" value="DPP6 N-terminal domain-like"/>
    <property type="match status" value="1"/>
</dbReference>
<feature type="compositionally biased region" description="Basic and acidic residues" evidence="7">
    <location>
        <begin position="147"/>
        <end position="160"/>
    </location>
</feature>
<dbReference type="RefSeq" id="XP_060285744.1">
    <property type="nucleotide sequence ID" value="XM_060432242.1"/>
</dbReference>
<evidence type="ECO:0000259" key="8">
    <source>
        <dbReference type="Pfam" id="PF00326"/>
    </source>
</evidence>
<feature type="domain" description="Peptidase S9 prolyl oligopeptidase catalytic" evidence="8">
    <location>
        <begin position="509"/>
        <end position="718"/>
    </location>
</feature>
<evidence type="ECO:0000256" key="2">
    <source>
        <dbReference type="ARBA" id="ARBA00022670"/>
    </source>
</evidence>
<gene>
    <name evidence="9" type="ORF">QBC33DRAFT_604375</name>
</gene>
<reference evidence="9" key="1">
    <citation type="submission" date="2023-06" db="EMBL/GenBank/DDBJ databases">
        <title>Genome-scale phylogeny and comparative genomics of the fungal order Sordariales.</title>
        <authorList>
            <consortium name="Lawrence Berkeley National Laboratory"/>
            <person name="Hensen N."/>
            <person name="Bonometti L."/>
            <person name="Westerberg I."/>
            <person name="Brannstrom I.O."/>
            <person name="Guillou S."/>
            <person name="Cros-Aarteil S."/>
            <person name="Calhoun S."/>
            <person name="Haridas S."/>
            <person name="Kuo A."/>
            <person name="Mondo S."/>
            <person name="Pangilinan J."/>
            <person name="Riley R."/>
            <person name="Labutti K."/>
            <person name="Andreopoulos B."/>
            <person name="Lipzen A."/>
            <person name="Chen C."/>
            <person name="Yanf M."/>
            <person name="Daum C."/>
            <person name="Ng V."/>
            <person name="Clum A."/>
            <person name="Steindorff A."/>
            <person name="Ohm R."/>
            <person name="Martin F."/>
            <person name="Silar P."/>
            <person name="Natvig D."/>
            <person name="Lalanne C."/>
            <person name="Gautier V."/>
            <person name="Ament-Velasquez S.L."/>
            <person name="Kruys A."/>
            <person name="Hutchinson M.I."/>
            <person name="Powell A.J."/>
            <person name="Barry K."/>
            <person name="Miller A.N."/>
            <person name="Grigoriev I.V."/>
            <person name="Debuchy R."/>
            <person name="Gladieux P."/>
            <person name="Thoren M.H."/>
            <person name="Johannesson H."/>
        </authorList>
    </citation>
    <scope>NUCLEOTIDE SEQUENCE</scope>
    <source>
        <strain evidence="9">8032-3</strain>
    </source>
</reference>
<keyword evidence="4 9" id="KW-0378">Hydrolase</keyword>
<name>A0AAJ0C413_9PEZI</name>
<dbReference type="SUPFAM" id="SSF53474">
    <property type="entry name" value="alpha/beta-Hydrolases"/>
    <property type="match status" value="1"/>
</dbReference>
<dbReference type="GO" id="GO:0006508">
    <property type="term" value="P:proteolysis"/>
    <property type="evidence" value="ECO:0007669"/>
    <property type="project" value="UniProtKB-KW"/>
</dbReference>
<keyword evidence="2" id="KW-0645">Protease</keyword>
<dbReference type="EMBL" id="MU839002">
    <property type="protein sequence ID" value="KAK1769531.1"/>
    <property type="molecule type" value="Genomic_DNA"/>
</dbReference>
<evidence type="ECO:0000256" key="3">
    <source>
        <dbReference type="ARBA" id="ARBA00022729"/>
    </source>
</evidence>
<dbReference type="Pfam" id="PF00326">
    <property type="entry name" value="Peptidase_S9"/>
    <property type="match status" value="1"/>
</dbReference>
<evidence type="ECO:0000313" key="9">
    <source>
        <dbReference type="EMBL" id="KAK1769531.1"/>
    </source>
</evidence>
<organism evidence="9 10">
    <name type="scientific">Phialemonium atrogriseum</name>
    <dbReference type="NCBI Taxonomy" id="1093897"/>
    <lineage>
        <taxon>Eukaryota</taxon>
        <taxon>Fungi</taxon>
        <taxon>Dikarya</taxon>
        <taxon>Ascomycota</taxon>
        <taxon>Pezizomycotina</taxon>
        <taxon>Sordariomycetes</taxon>
        <taxon>Sordariomycetidae</taxon>
        <taxon>Cephalothecales</taxon>
        <taxon>Cephalothecaceae</taxon>
        <taxon>Phialemonium</taxon>
    </lineage>
</organism>
<dbReference type="GO" id="GO:0004252">
    <property type="term" value="F:serine-type endopeptidase activity"/>
    <property type="evidence" value="ECO:0007669"/>
    <property type="project" value="TreeGrafter"/>
</dbReference>
<dbReference type="Proteomes" id="UP001244011">
    <property type="component" value="Unassembled WGS sequence"/>
</dbReference>
<evidence type="ECO:0000256" key="6">
    <source>
        <dbReference type="ARBA" id="ARBA00032829"/>
    </source>
</evidence>
<dbReference type="Gene3D" id="3.40.50.1820">
    <property type="entry name" value="alpha/beta hydrolase"/>
    <property type="match status" value="1"/>
</dbReference>
<dbReference type="AlphaFoldDB" id="A0AAJ0C413"/>
<evidence type="ECO:0000256" key="4">
    <source>
        <dbReference type="ARBA" id="ARBA00022801"/>
    </source>
</evidence>
<protein>
    <recommendedName>
        <fullName evidence="6">Dipeptidyl-peptidase V</fullName>
    </recommendedName>
</protein>
<evidence type="ECO:0000256" key="1">
    <source>
        <dbReference type="ARBA" id="ARBA00010040"/>
    </source>
</evidence>
<keyword evidence="5" id="KW-0720">Serine protease</keyword>
<evidence type="ECO:0000256" key="7">
    <source>
        <dbReference type="SAM" id="MobiDB-lite"/>
    </source>
</evidence>
<dbReference type="InterPro" id="IPR001375">
    <property type="entry name" value="Peptidase_S9_cat"/>
</dbReference>
<evidence type="ECO:0000313" key="10">
    <source>
        <dbReference type="Proteomes" id="UP001244011"/>
    </source>
</evidence>
<dbReference type="Gene3D" id="2.120.10.30">
    <property type="entry name" value="TolB, C-terminal domain"/>
    <property type="match status" value="1"/>
</dbReference>
<comment type="caution">
    <text evidence="9">The sequence shown here is derived from an EMBL/GenBank/DDBJ whole genome shotgun (WGS) entry which is preliminary data.</text>
</comment>
<dbReference type="PANTHER" id="PTHR42776">
    <property type="entry name" value="SERINE PEPTIDASE S9 FAMILY MEMBER"/>
    <property type="match status" value="1"/>
</dbReference>
<dbReference type="InterPro" id="IPR011042">
    <property type="entry name" value="6-blade_b-propeller_TolB-like"/>
</dbReference>
<dbReference type="InterPro" id="IPR029058">
    <property type="entry name" value="AB_hydrolase_fold"/>
</dbReference>
<dbReference type="GeneID" id="85315429"/>